<gene>
    <name evidence="1" type="primary">WBGene00100184</name>
</gene>
<reference evidence="1" key="2">
    <citation type="submission" date="2022-06" db="UniProtKB">
        <authorList>
            <consortium name="EnsemblMetazoa"/>
        </authorList>
    </citation>
    <scope>IDENTIFICATION</scope>
    <source>
        <strain evidence="1">PS312</strain>
    </source>
</reference>
<proteinExistence type="predicted"/>
<accession>A0A2A6BKP9</accession>
<accession>A0A8R1YAK0</accession>
<dbReference type="EnsemblMetazoa" id="PPA10630.1">
    <property type="protein sequence ID" value="PPA10630.1"/>
    <property type="gene ID" value="WBGene00100184"/>
</dbReference>
<evidence type="ECO:0000313" key="2">
    <source>
        <dbReference type="Proteomes" id="UP000005239"/>
    </source>
</evidence>
<name>A0A2A6BKP9_PRIPA</name>
<dbReference type="Proteomes" id="UP000005239">
    <property type="component" value="Unassembled WGS sequence"/>
</dbReference>
<organism evidence="1 2">
    <name type="scientific">Pristionchus pacificus</name>
    <name type="common">Parasitic nematode worm</name>
    <dbReference type="NCBI Taxonomy" id="54126"/>
    <lineage>
        <taxon>Eukaryota</taxon>
        <taxon>Metazoa</taxon>
        <taxon>Ecdysozoa</taxon>
        <taxon>Nematoda</taxon>
        <taxon>Chromadorea</taxon>
        <taxon>Rhabditida</taxon>
        <taxon>Rhabditina</taxon>
        <taxon>Diplogasteromorpha</taxon>
        <taxon>Diplogasteroidea</taxon>
        <taxon>Neodiplogasteridae</taxon>
        <taxon>Pristionchus</taxon>
    </lineage>
</organism>
<sequence>MIPPKRAKLSPSDASLQDESTRLEVNQCAQTFSAIEKLPYELLFAIFEYAPERVRNLRTVSSVLRTRIDEFVLQRTTFQLVDELRLETRNRKAHKLYAILVIPKTKAHLFELRYKLHRGSKSRIKRTSQFQVLFYEITLRENDQRLWECISAASGGRIGRVSIEICFEKSLFNNVTRMLQPFKFKNLEVSSYYKRCYCSPNISNDVADEILNMIATKQIDHLQLSLNLSTIKDQKEYLFKIASLVRSMHFDPRWTFIGKDSEIPHYIIGMLSRKMNKLLIEDLSFRGFTNSFSQEMINVLAKRIPQLGKPIWFQASCSQGVAANSSYPDYLIEVVKRPPIDRNTWWCIYRDSPAYYVDIKHVSRAAEPPMKKSIIAERPQLAITNKKAYSANGIIPPKRAKLSEGISFSQEGLSPLEKLPRELAFAIFEYVPECVQNLTIRMASSTLRNQINAIALERSTAQLVDELRFETLRYQLRRGCTAKSRIKRNRKEQVTLYEIMLRKREYKLWECISAAIGIRIGRFKILVVDSIGSCHICGRSPAIESDVASSLLELIAAKDIYHLQMSLLLSPYISFGESSPKSYKKYLFNLSSLVRSFDPRFAFYRREADIPRIVIGILSRKHTLGRIIENGKGEFPGKALEW</sequence>
<dbReference type="AlphaFoldDB" id="A0A2A6BKP9"/>
<keyword evidence="2" id="KW-1185">Reference proteome</keyword>
<evidence type="ECO:0000313" key="1">
    <source>
        <dbReference type="EnsemblMetazoa" id="PPA10630.1"/>
    </source>
</evidence>
<reference evidence="2" key="1">
    <citation type="journal article" date="2008" name="Nat. Genet.">
        <title>The Pristionchus pacificus genome provides a unique perspective on nematode lifestyle and parasitism.</title>
        <authorList>
            <person name="Dieterich C."/>
            <person name="Clifton S.W."/>
            <person name="Schuster L.N."/>
            <person name="Chinwalla A."/>
            <person name="Delehaunty K."/>
            <person name="Dinkelacker I."/>
            <person name="Fulton L."/>
            <person name="Fulton R."/>
            <person name="Godfrey J."/>
            <person name="Minx P."/>
            <person name="Mitreva M."/>
            <person name="Roeseler W."/>
            <person name="Tian H."/>
            <person name="Witte H."/>
            <person name="Yang S.P."/>
            <person name="Wilson R.K."/>
            <person name="Sommer R.J."/>
        </authorList>
    </citation>
    <scope>NUCLEOTIDE SEQUENCE [LARGE SCALE GENOMIC DNA]</scope>
    <source>
        <strain evidence="2">PS312</strain>
    </source>
</reference>
<protein>
    <submittedName>
        <fullName evidence="1">Uncharacterized protein</fullName>
    </submittedName>
</protein>